<dbReference type="InterPro" id="IPR044246">
    <property type="entry name" value="ZFP3-like"/>
</dbReference>
<evidence type="ECO:0000256" key="2">
    <source>
        <dbReference type="ARBA" id="ARBA00022723"/>
    </source>
</evidence>
<dbReference type="PROSITE" id="PS50157">
    <property type="entry name" value="ZINC_FINGER_C2H2_2"/>
    <property type="match status" value="1"/>
</dbReference>
<protein>
    <recommendedName>
        <fullName evidence="8">C2H2-type domain-containing protein</fullName>
    </recommendedName>
</protein>
<dbReference type="PROSITE" id="PS00028">
    <property type="entry name" value="ZINC_FINGER_C2H2_1"/>
    <property type="match status" value="1"/>
</dbReference>
<feature type="compositionally biased region" description="Basic residues" evidence="7">
    <location>
        <begin position="20"/>
        <end position="31"/>
    </location>
</feature>
<gene>
    <name evidence="9" type="ORF">DY000_02000556</name>
</gene>
<keyword evidence="3 6" id="KW-0863">Zinc-finger</keyword>
<evidence type="ECO:0000256" key="1">
    <source>
        <dbReference type="ARBA" id="ARBA00004123"/>
    </source>
</evidence>
<dbReference type="InterPro" id="IPR013087">
    <property type="entry name" value="Znf_C2H2_type"/>
</dbReference>
<sequence length="225" mass="25135">MAEPPPSSFHHHFMCPPPPPKHHRSSNKKHYSFPGSHHPPSIHRLFPCQYCPRKFYTSQALGGHQNAHKRERAAARRNLGVDHHHHPPPSSILHDEAAFVCPNFYPNQPPQVSVTATGWSGSTWIVPDNQQTTMMVGGGGGYVDPYPTPRKALESYYQIILESTNPTVHISRGSKLTAEISLRSNGSHIIRRKQIILEPTHPTVHISRGFKLTAEISLKPTAEIS</sequence>
<reference evidence="9 10" key="1">
    <citation type="journal article" date="2020" name="BMC Genomics">
        <title>Intraspecific diversification of the crop wild relative Brassica cretica Lam. using demographic model selection.</title>
        <authorList>
            <person name="Kioukis A."/>
            <person name="Michalopoulou V.A."/>
            <person name="Briers L."/>
            <person name="Pirintsos S."/>
            <person name="Studholme D.J."/>
            <person name="Pavlidis P."/>
            <person name="Sarris P.F."/>
        </authorList>
    </citation>
    <scope>NUCLEOTIDE SEQUENCE [LARGE SCALE GENOMIC DNA]</scope>
    <source>
        <strain evidence="10">cv. PFS-1207/04</strain>
    </source>
</reference>
<dbReference type="PANTHER" id="PTHR47287">
    <property type="entry name" value="C2H2 AND C2HC ZINC FINGERS SUPERFAMILY PROTEIN"/>
    <property type="match status" value="1"/>
</dbReference>
<evidence type="ECO:0000256" key="7">
    <source>
        <dbReference type="SAM" id="MobiDB-lite"/>
    </source>
</evidence>
<dbReference type="InterPro" id="IPR036236">
    <property type="entry name" value="Znf_C2H2_sf"/>
</dbReference>
<accession>A0ABQ7CKY1</accession>
<evidence type="ECO:0000256" key="4">
    <source>
        <dbReference type="ARBA" id="ARBA00022833"/>
    </source>
</evidence>
<keyword evidence="4" id="KW-0862">Zinc</keyword>
<dbReference type="SUPFAM" id="SSF57667">
    <property type="entry name" value="beta-beta-alpha zinc fingers"/>
    <property type="match status" value="1"/>
</dbReference>
<evidence type="ECO:0000256" key="6">
    <source>
        <dbReference type="PROSITE-ProRule" id="PRU00042"/>
    </source>
</evidence>
<evidence type="ECO:0000313" key="10">
    <source>
        <dbReference type="Proteomes" id="UP000266723"/>
    </source>
</evidence>
<dbReference type="EMBL" id="QGKV02000832">
    <property type="protein sequence ID" value="KAF3552018.1"/>
    <property type="molecule type" value="Genomic_DNA"/>
</dbReference>
<name>A0ABQ7CKY1_BRACR</name>
<keyword evidence="5" id="KW-0539">Nucleus</keyword>
<evidence type="ECO:0000256" key="3">
    <source>
        <dbReference type="ARBA" id="ARBA00022771"/>
    </source>
</evidence>
<evidence type="ECO:0000256" key="5">
    <source>
        <dbReference type="ARBA" id="ARBA00023242"/>
    </source>
</evidence>
<keyword evidence="2" id="KW-0479">Metal-binding</keyword>
<comment type="caution">
    <text evidence="9">The sequence shown here is derived from an EMBL/GenBank/DDBJ whole genome shotgun (WGS) entry which is preliminary data.</text>
</comment>
<evidence type="ECO:0000313" key="9">
    <source>
        <dbReference type="EMBL" id="KAF3552018.1"/>
    </source>
</evidence>
<feature type="domain" description="C2H2-type" evidence="8">
    <location>
        <begin position="46"/>
        <end position="73"/>
    </location>
</feature>
<feature type="region of interest" description="Disordered" evidence="7">
    <location>
        <begin position="1"/>
        <end position="36"/>
    </location>
</feature>
<comment type="subcellular location">
    <subcellularLocation>
        <location evidence="1">Nucleus</location>
    </subcellularLocation>
</comment>
<evidence type="ECO:0000259" key="8">
    <source>
        <dbReference type="PROSITE" id="PS50157"/>
    </source>
</evidence>
<keyword evidence="10" id="KW-1185">Reference proteome</keyword>
<dbReference type="PANTHER" id="PTHR47287:SF18">
    <property type="entry name" value="TRANSCRIPTION FACTOR C2H2 FAMILY"/>
    <property type="match status" value="1"/>
</dbReference>
<organism evidence="9 10">
    <name type="scientific">Brassica cretica</name>
    <name type="common">Mustard</name>
    <dbReference type="NCBI Taxonomy" id="69181"/>
    <lineage>
        <taxon>Eukaryota</taxon>
        <taxon>Viridiplantae</taxon>
        <taxon>Streptophyta</taxon>
        <taxon>Embryophyta</taxon>
        <taxon>Tracheophyta</taxon>
        <taxon>Spermatophyta</taxon>
        <taxon>Magnoliopsida</taxon>
        <taxon>eudicotyledons</taxon>
        <taxon>Gunneridae</taxon>
        <taxon>Pentapetalae</taxon>
        <taxon>rosids</taxon>
        <taxon>malvids</taxon>
        <taxon>Brassicales</taxon>
        <taxon>Brassicaceae</taxon>
        <taxon>Brassiceae</taxon>
        <taxon>Brassica</taxon>
    </lineage>
</organism>
<proteinExistence type="predicted"/>
<dbReference type="Proteomes" id="UP000266723">
    <property type="component" value="Unassembled WGS sequence"/>
</dbReference>